<dbReference type="Gene3D" id="3.40.1190.20">
    <property type="match status" value="1"/>
</dbReference>
<organism evidence="14 15">
    <name type="scientific">Naumannella cuiyingiana</name>
    <dbReference type="NCBI Taxonomy" id="1347891"/>
    <lineage>
        <taxon>Bacteria</taxon>
        <taxon>Bacillati</taxon>
        <taxon>Actinomycetota</taxon>
        <taxon>Actinomycetes</taxon>
        <taxon>Propionibacteriales</taxon>
        <taxon>Propionibacteriaceae</taxon>
        <taxon>Naumannella</taxon>
    </lineage>
</organism>
<comment type="pathway">
    <text evidence="12">Carbohydrate metabolism; D-ribose degradation; D-ribose 5-phosphate from beta-D-ribopyranose: step 2/2.</text>
</comment>
<dbReference type="InterPro" id="IPR002173">
    <property type="entry name" value="Carboh/pur_kinase_PfkB_CS"/>
</dbReference>
<keyword evidence="9 12" id="KW-0460">Magnesium</keyword>
<evidence type="ECO:0000256" key="2">
    <source>
        <dbReference type="ARBA" id="ARBA00012035"/>
    </source>
</evidence>
<evidence type="ECO:0000256" key="6">
    <source>
        <dbReference type="ARBA" id="ARBA00022741"/>
    </source>
</evidence>
<feature type="binding site" evidence="12">
    <location>
        <position position="256"/>
    </location>
    <ligand>
        <name>substrate</name>
    </ligand>
</feature>
<dbReference type="RefSeq" id="WP_179444609.1">
    <property type="nucleotide sequence ID" value="NZ_JACBZS010000001.1"/>
</dbReference>
<dbReference type="GO" id="GO:0019303">
    <property type="term" value="P:D-ribose catabolic process"/>
    <property type="evidence" value="ECO:0007669"/>
    <property type="project" value="UniProtKB-UniRule"/>
</dbReference>
<keyword evidence="12" id="KW-0963">Cytoplasm</keyword>
<dbReference type="AlphaFoldDB" id="A0A7Z0D876"/>
<keyword evidence="10 12" id="KW-0630">Potassium</keyword>
<comment type="activity regulation">
    <text evidence="12">Activated by a monovalent cation that binds near, but not in, the active site. The most likely occupant of the site in vivo is potassium. Ion binding induces a conformational change that may alter substrate affinity.</text>
</comment>
<dbReference type="InterPro" id="IPR002139">
    <property type="entry name" value="Ribo/fructo_kinase"/>
</dbReference>
<evidence type="ECO:0000256" key="4">
    <source>
        <dbReference type="ARBA" id="ARBA00022679"/>
    </source>
</evidence>
<dbReference type="GO" id="GO:0005524">
    <property type="term" value="F:ATP binding"/>
    <property type="evidence" value="ECO:0007669"/>
    <property type="project" value="UniProtKB-UniRule"/>
</dbReference>
<evidence type="ECO:0000256" key="1">
    <source>
        <dbReference type="ARBA" id="ARBA00005380"/>
    </source>
</evidence>
<sequence length="304" mass="29639">MSPGRGALLVVGSANLDIAVTTQRLPGPGETVLGDSVVASPGGKGANQAVAAARLGADVIMIGAVGRDDRAEPALELLAAAGVDLTRVARLPEPTGTALIEVDANGENSIIVVSGANAAITPAMIDPAALAGAAVVLGQGEIPADTTLAAARAARDAGTRWVLNLAPVIDIDPEAVTLADPLVVNEHEGAGALALLSVEPPPADDHEALVAALLAAGVRSVALTLGGAGALLGARDGITRVAAPTVEVVDSTGAGDAFTGALAGALAGGADLVAAVRHAVRVGAFAVTRPGTQLSYPSADDPLP</sequence>
<dbReference type="EC" id="2.7.1.15" evidence="2 12"/>
<evidence type="ECO:0000256" key="5">
    <source>
        <dbReference type="ARBA" id="ARBA00022723"/>
    </source>
</evidence>
<feature type="domain" description="Carbohydrate kinase PfkB" evidence="13">
    <location>
        <begin position="8"/>
        <end position="298"/>
    </location>
</feature>
<keyword evidence="6 12" id="KW-0547">Nucleotide-binding</keyword>
<dbReference type="UniPathway" id="UPA00916">
    <property type="reaction ID" value="UER00889"/>
</dbReference>
<evidence type="ECO:0000256" key="10">
    <source>
        <dbReference type="ARBA" id="ARBA00022958"/>
    </source>
</evidence>
<gene>
    <name evidence="12" type="primary">rbsK</name>
    <name evidence="14" type="ORF">GGQ54_001242</name>
</gene>
<dbReference type="HAMAP" id="MF_01987">
    <property type="entry name" value="Ribokinase"/>
    <property type="match status" value="1"/>
</dbReference>
<comment type="function">
    <text evidence="12">Catalyzes the phosphorylation of ribose at O-5 in a reaction requiring ATP and magnesium. The resulting D-ribose-5-phosphate can then be used either for sythesis of nucleotides, histidine, and tryptophan, or as a component of the pentose phosphate pathway.</text>
</comment>
<comment type="similarity">
    <text evidence="12">Belongs to the carbohydrate kinase PfkB family. Ribokinase subfamily.</text>
</comment>
<dbReference type="Pfam" id="PF00294">
    <property type="entry name" value="PfkB"/>
    <property type="match status" value="1"/>
</dbReference>
<keyword evidence="4 12" id="KW-0808">Transferase</keyword>
<comment type="similarity">
    <text evidence="1">Belongs to the carbohydrate kinase pfkB family.</text>
</comment>
<keyword evidence="7 12" id="KW-0418">Kinase</keyword>
<feature type="binding site" evidence="12">
    <location>
        <begin position="224"/>
        <end position="229"/>
    </location>
    <ligand>
        <name>ATP</name>
        <dbReference type="ChEBI" id="CHEBI:30616"/>
    </ligand>
</feature>
<dbReference type="GO" id="GO:0046872">
    <property type="term" value="F:metal ion binding"/>
    <property type="evidence" value="ECO:0007669"/>
    <property type="project" value="UniProtKB-KW"/>
</dbReference>
<evidence type="ECO:0000256" key="3">
    <source>
        <dbReference type="ARBA" id="ARBA00016943"/>
    </source>
</evidence>
<dbReference type="PANTHER" id="PTHR10584">
    <property type="entry name" value="SUGAR KINASE"/>
    <property type="match status" value="1"/>
</dbReference>
<dbReference type="GO" id="GO:0004747">
    <property type="term" value="F:ribokinase activity"/>
    <property type="evidence" value="ECO:0007669"/>
    <property type="project" value="UniProtKB-UniRule"/>
</dbReference>
<feature type="binding site" evidence="12">
    <location>
        <position position="141"/>
    </location>
    <ligand>
        <name>substrate</name>
    </ligand>
</feature>
<evidence type="ECO:0000313" key="14">
    <source>
        <dbReference type="EMBL" id="NYI70682.1"/>
    </source>
</evidence>
<protein>
    <recommendedName>
        <fullName evidence="3 12">Ribokinase</fullName>
        <shortName evidence="12">RK</shortName>
        <ecNumber evidence="2 12">2.7.1.15</ecNumber>
    </recommendedName>
</protein>
<accession>A0A7Z0D876</accession>
<evidence type="ECO:0000256" key="12">
    <source>
        <dbReference type="HAMAP-Rule" id="MF_01987"/>
    </source>
</evidence>
<dbReference type="PRINTS" id="PR00990">
    <property type="entry name" value="RIBOKINASE"/>
</dbReference>
<dbReference type="InterPro" id="IPR011877">
    <property type="entry name" value="Ribokinase"/>
</dbReference>
<dbReference type="EMBL" id="JACBZS010000001">
    <property type="protein sequence ID" value="NYI70682.1"/>
    <property type="molecule type" value="Genomic_DNA"/>
</dbReference>
<feature type="active site" description="Proton acceptor" evidence="12">
    <location>
        <position position="256"/>
    </location>
</feature>
<feature type="binding site" evidence="12">
    <location>
        <position position="289"/>
    </location>
    <ligand>
        <name>K(+)</name>
        <dbReference type="ChEBI" id="CHEBI:29103"/>
    </ligand>
</feature>
<feature type="binding site" evidence="12">
    <location>
        <begin position="255"/>
        <end position="256"/>
    </location>
    <ligand>
        <name>ATP</name>
        <dbReference type="ChEBI" id="CHEBI:30616"/>
    </ligand>
</feature>
<dbReference type="InterPro" id="IPR011611">
    <property type="entry name" value="PfkB_dom"/>
</dbReference>
<evidence type="ECO:0000256" key="8">
    <source>
        <dbReference type="ARBA" id="ARBA00022840"/>
    </source>
</evidence>
<keyword evidence="11 12" id="KW-0119">Carbohydrate metabolism</keyword>
<feature type="binding site" evidence="12">
    <location>
        <position position="286"/>
    </location>
    <ligand>
        <name>K(+)</name>
        <dbReference type="ChEBI" id="CHEBI:29103"/>
    </ligand>
</feature>
<comment type="subcellular location">
    <subcellularLocation>
        <location evidence="12">Cytoplasm</location>
    </subcellularLocation>
</comment>
<comment type="caution">
    <text evidence="14">The sequence shown here is derived from an EMBL/GenBank/DDBJ whole genome shotgun (WGS) entry which is preliminary data.</text>
</comment>
<keyword evidence="15" id="KW-1185">Reference proteome</keyword>
<feature type="binding site" evidence="12">
    <location>
        <begin position="15"/>
        <end position="17"/>
    </location>
    <ligand>
        <name>substrate</name>
    </ligand>
</feature>
<evidence type="ECO:0000256" key="7">
    <source>
        <dbReference type="ARBA" id="ARBA00022777"/>
    </source>
</evidence>
<comment type="caution">
    <text evidence="12">Lacks conserved residue(s) required for the propagation of feature annotation.</text>
</comment>
<proteinExistence type="inferred from homology"/>
<comment type="cofactor">
    <cofactor evidence="12">
        <name>Mg(2+)</name>
        <dbReference type="ChEBI" id="CHEBI:18420"/>
    </cofactor>
    <text evidence="12">Requires a divalent cation, most likely magnesium in vivo, as an electrophilic catalyst to aid phosphoryl group transfer. It is the chelate of the metal and the nucleotide that is the actual substrate.</text>
</comment>
<keyword evidence="8 12" id="KW-0067">ATP-binding</keyword>
<feature type="binding site" evidence="12">
    <location>
        <begin position="43"/>
        <end position="47"/>
    </location>
    <ligand>
        <name>substrate</name>
    </ligand>
</feature>
<comment type="catalytic activity">
    <reaction evidence="12">
        <text>D-ribose + ATP = D-ribose 5-phosphate + ADP + H(+)</text>
        <dbReference type="Rhea" id="RHEA:13697"/>
        <dbReference type="ChEBI" id="CHEBI:15378"/>
        <dbReference type="ChEBI" id="CHEBI:30616"/>
        <dbReference type="ChEBI" id="CHEBI:47013"/>
        <dbReference type="ChEBI" id="CHEBI:78346"/>
        <dbReference type="ChEBI" id="CHEBI:456216"/>
        <dbReference type="EC" id="2.7.1.15"/>
    </reaction>
</comment>
<evidence type="ECO:0000256" key="9">
    <source>
        <dbReference type="ARBA" id="ARBA00022842"/>
    </source>
</evidence>
<name>A0A7Z0D876_9ACTN</name>
<reference evidence="14 15" key="1">
    <citation type="submission" date="2020-07" db="EMBL/GenBank/DDBJ databases">
        <title>Sequencing the genomes of 1000 actinobacteria strains.</title>
        <authorList>
            <person name="Klenk H.-P."/>
        </authorList>
    </citation>
    <scope>NUCLEOTIDE SEQUENCE [LARGE SCALE GENOMIC DNA]</scope>
    <source>
        <strain evidence="14 15">DSM 103164</strain>
    </source>
</reference>
<feature type="binding site" evidence="12">
    <location>
        <position position="252"/>
    </location>
    <ligand>
        <name>K(+)</name>
        <dbReference type="ChEBI" id="CHEBI:29103"/>
    </ligand>
</feature>
<comment type="subunit">
    <text evidence="12">Homodimer.</text>
</comment>
<evidence type="ECO:0000259" key="13">
    <source>
        <dbReference type="Pfam" id="PF00294"/>
    </source>
</evidence>
<dbReference type="PANTHER" id="PTHR10584:SF166">
    <property type="entry name" value="RIBOKINASE"/>
    <property type="match status" value="1"/>
</dbReference>
<dbReference type="GO" id="GO:0005829">
    <property type="term" value="C:cytosol"/>
    <property type="evidence" value="ECO:0007669"/>
    <property type="project" value="TreeGrafter"/>
</dbReference>
<feature type="binding site" evidence="12">
    <location>
        <position position="291"/>
    </location>
    <ligand>
        <name>K(+)</name>
        <dbReference type="ChEBI" id="CHEBI:29103"/>
    </ligand>
</feature>
<evidence type="ECO:0000313" key="15">
    <source>
        <dbReference type="Proteomes" id="UP000527616"/>
    </source>
</evidence>
<keyword evidence="5 12" id="KW-0479">Metal-binding</keyword>
<dbReference type="Proteomes" id="UP000527616">
    <property type="component" value="Unassembled WGS sequence"/>
</dbReference>
<dbReference type="CDD" id="cd01174">
    <property type="entry name" value="ribokinase"/>
    <property type="match status" value="1"/>
</dbReference>
<dbReference type="InterPro" id="IPR029056">
    <property type="entry name" value="Ribokinase-like"/>
</dbReference>
<dbReference type="SUPFAM" id="SSF53613">
    <property type="entry name" value="Ribokinase-like"/>
    <property type="match status" value="1"/>
</dbReference>
<dbReference type="PROSITE" id="PS00584">
    <property type="entry name" value="PFKB_KINASES_2"/>
    <property type="match status" value="1"/>
</dbReference>
<feature type="binding site" evidence="12">
    <location>
        <position position="185"/>
    </location>
    <ligand>
        <name>ATP</name>
        <dbReference type="ChEBI" id="CHEBI:30616"/>
    </ligand>
</feature>
<feature type="binding site" evidence="12">
    <location>
        <position position="295"/>
    </location>
    <ligand>
        <name>K(+)</name>
        <dbReference type="ChEBI" id="CHEBI:29103"/>
    </ligand>
</feature>
<evidence type="ECO:0000256" key="11">
    <source>
        <dbReference type="ARBA" id="ARBA00023277"/>
    </source>
</evidence>
<feature type="binding site" evidence="12">
    <location>
        <position position="250"/>
    </location>
    <ligand>
        <name>K(+)</name>
        <dbReference type="ChEBI" id="CHEBI:29103"/>
    </ligand>
</feature>